<feature type="compositionally biased region" description="Basic and acidic residues" evidence="1">
    <location>
        <begin position="218"/>
        <end position="236"/>
    </location>
</feature>
<evidence type="ECO:0000313" key="4">
    <source>
        <dbReference type="Proteomes" id="UP000030428"/>
    </source>
</evidence>
<feature type="region of interest" description="Disordered" evidence="1">
    <location>
        <begin position="197"/>
        <end position="245"/>
    </location>
</feature>
<organism evidence="3 4">
    <name type="scientific">Candidatus Thiomargarita nelsonii</name>
    <dbReference type="NCBI Taxonomy" id="1003181"/>
    <lineage>
        <taxon>Bacteria</taxon>
        <taxon>Pseudomonadati</taxon>
        <taxon>Pseudomonadota</taxon>
        <taxon>Gammaproteobacteria</taxon>
        <taxon>Thiotrichales</taxon>
        <taxon>Thiotrichaceae</taxon>
        <taxon>Thiomargarita</taxon>
    </lineage>
</organism>
<dbReference type="GO" id="GO:0008270">
    <property type="term" value="F:zinc ion binding"/>
    <property type="evidence" value="ECO:0007669"/>
    <property type="project" value="InterPro"/>
</dbReference>
<dbReference type="InterPro" id="IPR003615">
    <property type="entry name" value="HNH_nuc"/>
</dbReference>
<accession>A0A4E0QSH1</accession>
<gene>
    <name evidence="3" type="ORF">PN36_28465</name>
</gene>
<evidence type="ECO:0000313" key="3">
    <source>
        <dbReference type="EMBL" id="TGO02225.1"/>
    </source>
</evidence>
<dbReference type="Proteomes" id="UP000030428">
    <property type="component" value="Unassembled WGS sequence"/>
</dbReference>
<dbReference type="CDD" id="cd00085">
    <property type="entry name" value="HNHc"/>
    <property type="match status" value="1"/>
</dbReference>
<keyword evidence="4" id="KW-1185">Reference proteome</keyword>
<dbReference type="EMBL" id="JSZA02000184">
    <property type="protein sequence ID" value="TGO02225.1"/>
    <property type="molecule type" value="Genomic_DNA"/>
</dbReference>
<dbReference type="Gene3D" id="1.10.30.50">
    <property type="match status" value="1"/>
</dbReference>
<dbReference type="Pfam" id="PF01844">
    <property type="entry name" value="HNH"/>
    <property type="match status" value="1"/>
</dbReference>
<evidence type="ECO:0000256" key="1">
    <source>
        <dbReference type="SAM" id="MobiDB-lite"/>
    </source>
</evidence>
<name>A0A4E0QSH1_9GAMM</name>
<protein>
    <recommendedName>
        <fullName evidence="2">HNH nuclease domain-containing protein</fullName>
    </recommendedName>
</protein>
<reference evidence="3 4" key="1">
    <citation type="journal article" date="2016" name="Front. Microbiol.">
        <title>Single-Cell (Meta-)Genomics of a Dimorphic Candidatus Thiomargarita nelsonii Reveals Genomic Plasticity.</title>
        <authorList>
            <person name="Flood B.E."/>
            <person name="Fliss P."/>
            <person name="Jones D.S."/>
            <person name="Dick G.J."/>
            <person name="Jain S."/>
            <person name="Kaster A.K."/>
            <person name="Winkel M."/>
            <person name="Mussmann M."/>
            <person name="Bailey J."/>
        </authorList>
    </citation>
    <scope>NUCLEOTIDE SEQUENCE [LARGE SCALE GENOMIC DNA]</scope>
    <source>
        <strain evidence="3">Hydrate Ridge</strain>
    </source>
</reference>
<dbReference type="InterPro" id="IPR002711">
    <property type="entry name" value="HNH"/>
</dbReference>
<sequence length="245" mass="28310">MLIWKKLYQWALRRHPNKGKIWVADKYFCTIKGRKWTFAELKGKGKDREIVKSLKGYSKHKERTGSYARVGYDRSYYDGDTAYWAGRLSKGYGNITPSKAKLLKRQDGLCPVCKCALTNEDLPEAHHIKPRQFGGLCKYENLVLVHIHCHDKIHREHGKQKRKLCKDSREYDELIKKGVFVPPEVETKYPSMAKVRMGPEATKSSKILKLGSNPGIVSRDKDTITKETHSNEDKKQKIPPVRNLK</sequence>
<dbReference type="GO" id="GO:0003676">
    <property type="term" value="F:nucleic acid binding"/>
    <property type="evidence" value="ECO:0007669"/>
    <property type="project" value="InterPro"/>
</dbReference>
<proteinExistence type="predicted"/>
<evidence type="ECO:0000259" key="2">
    <source>
        <dbReference type="SMART" id="SM00507"/>
    </source>
</evidence>
<dbReference type="SMART" id="SM00507">
    <property type="entry name" value="HNHc"/>
    <property type="match status" value="1"/>
</dbReference>
<dbReference type="AlphaFoldDB" id="A0A4E0QSH1"/>
<comment type="caution">
    <text evidence="3">The sequence shown here is derived from an EMBL/GenBank/DDBJ whole genome shotgun (WGS) entry which is preliminary data.</text>
</comment>
<dbReference type="GO" id="GO:0004519">
    <property type="term" value="F:endonuclease activity"/>
    <property type="evidence" value="ECO:0007669"/>
    <property type="project" value="InterPro"/>
</dbReference>
<feature type="domain" description="HNH nuclease" evidence="2">
    <location>
        <begin position="97"/>
        <end position="151"/>
    </location>
</feature>